<keyword evidence="11" id="KW-0496">Mitochondrion</keyword>
<accession>A0A061B3K8</accession>
<evidence type="ECO:0000256" key="8">
    <source>
        <dbReference type="ARBA" id="ARBA00022787"/>
    </source>
</evidence>
<dbReference type="CDD" id="cd01561">
    <property type="entry name" value="CBS_like"/>
    <property type="match status" value="1"/>
</dbReference>
<dbReference type="Gene3D" id="3.40.50.1100">
    <property type="match status" value="4"/>
</dbReference>
<feature type="domain" description="Tryptophan synthase beta chain-like PALP" evidence="18">
    <location>
        <begin position="85"/>
        <end position="211"/>
    </location>
</feature>
<comment type="similarity">
    <text evidence="3">Belongs to the cysteine synthase/cystathionine beta-synthase family.</text>
</comment>
<evidence type="ECO:0000313" key="19">
    <source>
        <dbReference type="EMBL" id="CDR41587.1"/>
    </source>
</evidence>
<keyword evidence="10 17" id="KW-1133">Transmembrane helix</keyword>
<dbReference type="GO" id="GO:0004124">
    <property type="term" value="F:cysteine synthase activity"/>
    <property type="evidence" value="ECO:0007669"/>
    <property type="project" value="UniProtKB-EC"/>
</dbReference>
<name>A0A061B3K8_RHOTO</name>
<evidence type="ECO:0000256" key="6">
    <source>
        <dbReference type="ARBA" id="ARBA00022679"/>
    </source>
</evidence>
<keyword evidence="7 17" id="KW-0812">Transmembrane</keyword>
<evidence type="ECO:0000256" key="12">
    <source>
        <dbReference type="ARBA" id="ARBA00023136"/>
    </source>
</evidence>
<evidence type="ECO:0000256" key="9">
    <source>
        <dbReference type="ARBA" id="ARBA00022898"/>
    </source>
</evidence>
<dbReference type="InterPro" id="IPR050214">
    <property type="entry name" value="Cys_Synth/Cystath_Beta-Synth"/>
</dbReference>
<dbReference type="SUPFAM" id="SSF53686">
    <property type="entry name" value="Tryptophan synthase beta subunit-like PLP-dependent enzymes"/>
    <property type="match status" value="1"/>
</dbReference>
<dbReference type="EMBL" id="LK052941">
    <property type="protein sequence ID" value="CDR41587.1"/>
    <property type="molecule type" value="Genomic_DNA"/>
</dbReference>
<evidence type="ECO:0000256" key="15">
    <source>
        <dbReference type="ARBA" id="ARBA00078545"/>
    </source>
</evidence>
<evidence type="ECO:0000256" key="10">
    <source>
        <dbReference type="ARBA" id="ARBA00022989"/>
    </source>
</evidence>
<evidence type="ECO:0000256" key="17">
    <source>
        <dbReference type="SAM" id="Phobius"/>
    </source>
</evidence>
<sequence>MTTTSLIPWALRHPLLALPLPWWIRPSRLGPKRSLVLGLTLGFSLSLSLTGLALYALDAWKRSLRRKAEKRAIEIRGDEVVDGVEALIGNTPLVRIRSLSDALGVDILGKCEYMNPFGSVKDRVSLQIIKQAEEEGLIHPDTGSCIFEGTSGSTGISIAGIARARGYKAHIVLADDVAKEKIQMLEVFGAEVEPVRPVSIVDRRHYVNLARQRALEFGKQTVVSTTSGDTPSQTPRSVTPAPSSSSSRNAPDMLVTSRTPPRSSTPSTDASTLQPFTPYRDPPRGVFADQFENTSNMLAHEQGTAVEIWKQTAGRVDGFVSGAGTGGTIAGVGKVLKEKTGGACEIVLADPQGSGLYHKIHDGVMYAETESEGKRRRHQVDTIVEGIGLNRITKNLARALPIIDDAFRVTDAEAVAMSRHLALHDGLFLGSSSAVNLVACVRLARKWGRRGRGKRIVTILCDSGARHTSRFWNNDYLVAAGIPLSTSIDFLFSEPDSDSLTDEDSEAGPDPSHDSELASDDPRELPPPPVELLVPREGEERVFGHS</sequence>
<dbReference type="FunFam" id="3.40.50.1100:FF:000016">
    <property type="entry name" value="Cysteine synthase A"/>
    <property type="match status" value="1"/>
</dbReference>
<proteinExistence type="inferred from homology"/>
<dbReference type="PANTHER" id="PTHR10314">
    <property type="entry name" value="CYSTATHIONINE BETA-SYNTHASE"/>
    <property type="match status" value="1"/>
</dbReference>
<evidence type="ECO:0000256" key="2">
    <source>
        <dbReference type="ARBA" id="ARBA00004572"/>
    </source>
</evidence>
<evidence type="ECO:0000256" key="16">
    <source>
        <dbReference type="SAM" id="MobiDB-lite"/>
    </source>
</evidence>
<dbReference type="Pfam" id="PF00291">
    <property type="entry name" value="PALP"/>
    <property type="match status" value="2"/>
</dbReference>
<feature type="region of interest" description="Disordered" evidence="16">
    <location>
        <begin position="220"/>
        <end position="281"/>
    </location>
</feature>
<comment type="subcellular location">
    <subcellularLocation>
        <location evidence="2">Mitochondrion outer membrane</location>
        <topology evidence="2">Single-pass membrane protein</topology>
    </subcellularLocation>
</comment>
<dbReference type="AlphaFoldDB" id="A0A061B3K8"/>
<dbReference type="OrthoDB" id="10259545at2759"/>
<evidence type="ECO:0000256" key="7">
    <source>
        <dbReference type="ARBA" id="ARBA00022692"/>
    </source>
</evidence>
<evidence type="ECO:0000256" key="5">
    <source>
        <dbReference type="ARBA" id="ARBA00022605"/>
    </source>
</evidence>
<feature type="compositionally biased region" description="Acidic residues" evidence="16">
    <location>
        <begin position="495"/>
        <end position="507"/>
    </location>
</feature>
<feature type="region of interest" description="Disordered" evidence="16">
    <location>
        <begin position="495"/>
        <end position="546"/>
    </location>
</feature>
<keyword evidence="9" id="KW-0663">Pyridoxal phosphate</keyword>
<comment type="catalytic activity">
    <reaction evidence="14">
        <text>O-acetyl-L-serine + hydrogen sulfide = L-cysteine + acetate</text>
        <dbReference type="Rhea" id="RHEA:14829"/>
        <dbReference type="ChEBI" id="CHEBI:29919"/>
        <dbReference type="ChEBI" id="CHEBI:30089"/>
        <dbReference type="ChEBI" id="CHEBI:35235"/>
        <dbReference type="ChEBI" id="CHEBI:58340"/>
        <dbReference type="EC" id="2.5.1.47"/>
    </reaction>
</comment>
<feature type="transmembrane region" description="Helical" evidence="17">
    <location>
        <begin position="36"/>
        <end position="57"/>
    </location>
</feature>
<keyword evidence="13" id="KW-0198">Cysteine biosynthesis</keyword>
<comment type="cofactor">
    <cofactor evidence="1">
        <name>pyridoxal 5'-phosphate</name>
        <dbReference type="ChEBI" id="CHEBI:597326"/>
    </cofactor>
</comment>
<evidence type="ECO:0000256" key="14">
    <source>
        <dbReference type="ARBA" id="ARBA00047931"/>
    </source>
</evidence>
<dbReference type="InterPro" id="IPR001926">
    <property type="entry name" value="TrpB-like_PALP"/>
</dbReference>
<evidence type="ECO:0000256" key="11">
    <source>
        <dbReference type="ARBA" id="ARBA00023128"/>
    </source>
</evidence>
<feature type="compositionally biased region" description="Low complexity" evidence="16">
    <location>
        <begin position="234"/>
        <end position="268"/>
    </location>
</feature>
<feature type="domain" description="Tryptophan synthase beta chain-like PALP" evidence="18">
    <location>
        <begin position="283"/>
        <end position="462"/>
    </location>
</feature>
<keyword evidence="6" id="KW-0808">Transferase</keyword>
<dbReference type="GO" id="GO:0005741">
    <property type="term" value="C:mitochondrial outer membrane"/>
    <property type="evidence" value="ECO:0007669"/>
    <property type="project" value="UniProtKB-SubCell"/>
</dbReference>
<evidence type="ECO:0000256" key="3">
    <source>
        <dbReference type="ARBA" id="ARBA00007103"/>
    </source>
</evidence>
<reference evidence="19" key="1">
    <citation type="journal article" date="2014" name="Genome Announc.">
        <title>Draft genome sequence of Rhodosporidium toruloides CECT1137, an oleaginous yeast of biotechnological interest.</title>
        <authorList>
            <person name="Morin N."/>
            <person name="Calcas X."/>
            <person name="Devillers H."/>
            <person name="Durrens P."/>
            <person name="Sherman D.J."/>
            <person name="Nicaud J.-M."/>
            <person name="Neuveglise C."/>
        </authorList>
    </citation>
    <scope>NUCLEOTIDE SEQUENCE</scope>
    <source>
        <strain evidence="19">CECT1137</strain>
    </source>
</reference>
<evidence type="ECO:0000256" key="4">
    <source>
        <dbReference type="ARBA" id="ARBA00012681"/>
    </source>
</evidence>
<dbReference type="EC" id="2.5.1.47" evidence="4"/>
<dbReference type="FunFam" id="3.40.50.1100:FF:000096">
    <property type="entry name" value="Related to cysteine synthase"/>
    <property type="match status" value="1"/>
</dbReference>
<feature type="compositionally biased region" description="Polar residues" evidence="16">
    <location>
        <begin position="221"/>
        <end position="233"/>
    </location>
</feature>
<keyword evidence="5" id="KW-0028">Amino-acid biosynthesis</keyword>
<organism evidence="19">
    <name type="scientific">Rhodotorula toruloides</name>
    <name type="common">Yeast</name>
    <name type="synonym">Rhodosporidium toruloides</name>
    <dbReference type="NCBI Taxonomy" id="5286"/>
    <lineage>
        <taxon>Eukaryota</taxon>
        <taxon>Fungi</taxon>
        <taxon>Dikarya</taxon>
        <taxon>Basidiomycota</taxon>
        <taxon>Pucciniomycotina</taxon>
        <taxon>Microbotryomycetes</taxon>
        <taxon>Sporidiobolales</taxon>
        <taxon>Sporidiobolaceae</taxon>
        <taxon>Rhodotorula</taxon>
    </lineage>
</organism>
<keyword evidence="12 17" id="KW-0472">Membrane</keyword>
<keyword evidence="8" id="KW-1000">Mitochondrion outer membrane</keyword>
<protein>
    <recommendedName>
        <fullName evidence="4">cysteine synthase</fullName>
        <ecNumber evidence="4">2.5.1.47</ecNumber>
    </recommendedName>
    <alternativeName>
        <fullName evidence="15">Cysteine synthase-like protein</fullName>
    </alternativeName>
</protein>
<dbReference type="InterPro" id="IPR036052">
    <property type="entry name" value="TrpB-like_PALP_sf"/>
</dbReference>
<evidence type="ECO:0000259" key="18">
    <source>
        <dbReference type="Pfam" id="PF00291"/>
    </source>
</evidence>
<gene>
    <name evidence="19" type="ORF">RHTO0S_06e03246g</name>
</gene>
<feature type="compositionally biased region" description="Basic and acidic residues" evidence="16">
    <location>
        <begin position="534"/>
        <end position="546"/>
    </location>
</feature>
<feature type="compositionally biased region" description="Basic and acidic residues" evidence="16">
    <location>
        <begin position="511"/>
        <end position="524"/>
    </location>
</feature>
<evidence type="ECO:0000256" key="13">
    <source>
        <dbReference type="ARBA" id="ARBA00023192"/>
    </source>
</evidence>
<evidence type="ECO:0000256" key="1">
    <source>
        <dbReference type="ARBA" id="ARBA00001933"/>
    </source>
</evidence>